<dbReference type="OrthoDB" id="2797971at2759"/>
<protein>
    <submittedName>
        <fullName evidence="2">Uncharacterized protein</fullName>
    </submittedName>
</protein>
<evidence type="ECO:0000256" key="1">
    <source>
        <dbReference type="SAM" id="SignalP"/>
    </source>
</evidence>
<organism evidence="2 3">
    <name type="scientific">Fomitopsis schrenkii</name>
    <name type="common">Brown rot fungus</name>
    <dbReference type="NCBI Taxonomy" id="2126942"/>
    <lineage>
        <taxon>Eukaryota</taxon>
        <taxon>Fungi</taxon>
        <taxon>Dikarya</taxon>
        <taxon>Basidiomycota</taxon>
        <taxon>Agaricomycotina</taxon>
        <taxon>Agaricomycetes</taxon>
        <taxon>Polyporales</taxon>
        <taxon>Fomitopsis</taxon>
    </lineage>
</organism>
<dbReference type="AlphaFoldDB" id="S8EML7"/>
<reference evidence="2 3" key="1">
    <citation type="journal article" date="2012" name="Science">
        <title>The Paleozoic origin of enzymatic lignin decomposition reconstructed from 31 fungal genomes.</title>
        <authorList>
            <person name="Floudas D."/>
            <person name="Binder M."/>
            <person name="Riley R."/>
            <person name="Barry K."/>
            <person name="Blanchette R.A."/>
            <person name="Henrissat B."/>
            <person name="Martinez A.T."/>
            <person name="Otillar R."/>
            <person name="Spatafora J.W."/>
            <person name="Yadav J.S."/>
            <person name="Aerts A."/>
            <person name="Benoit I."/>
            <person name="Boyd A."/>
            <person name="Carlson A."/>
            <person name="Copeland A."/>
            <person name="Coutinho P.M."/>
            <person name="de Vries R.P."/>
            <person name="Ferreira P."/>
            <person name="Findley K."/>
            <person name="Foster B."/>
            <person name="Gaskell J."/>
            <person name="Glotzer D."/>
            <person name="Gorecki P."/>
            <person name="Heitman J."/>
            <person name="Hesse C."/>
            <person name="Hori C."/>
            <person name="Igarashi K."/>
            <person name="Jurgens J.A."/>
            <person name="Kallen N."/>
            <person name="Kersten P."/>
            <person name="Kohler A."/>
            <person name="Kuees U."/>
            <person name="Kumar T.K.A."/>
            <person name="Kuo A."/>
            <person name="LaButti K."/>
            <person name="Larrondo L.F."/>
            <person name="Lindquist E."/>
            <person name="Ling A."/>
            <person name="Lombard V."/>
            <person name="Lucas S."/>
            <person name="Lundell T."/>
            <person name="Martin R."/>
            <person name="McLaughlin D.J."/>
            <person name="Morgenstern I."/>
            <person name="Morin E."/>
            <person name="Murat C."/>
            <person name="Nagy L.G."/>
            <person name="Nolan M."/>
            <person name="Ohm R.A."/>
            <person name="Patyshakuliyeva A."/>
            <person name="Rokas A."/>
            <person name="Ruiz-Duenas F.J."/>
            <person name="Sabat G."/>
            <person name="Salamov A."/>
            <person name="Samejima M."/>
            <person name="Schmutz J."/>
            <person name="Slot J.C."/>
            <person name="St John F."/>
            <person name="Stenlid J."/>
            <person name="Sun H."/>
            <person name="Sun S."/>
            <person name="Syed K."/>
            <person name="Tsang A."/>
            <person name="Wiebenga A."/>
            <person name="Young D."/>
            <person name="Pisabarro A."/>
            <person name="Eastwood D.C."/>
            <person name="Martin F."/>
            <person name="Cullen D."/>
            <person name="Grigoriev I.V."/>
            <person name="Hibbett D.S."/>
        </authorList>
    </citation>
    <scope>NUCLEOTIDE SEQUENCE</scope>
    <source>
        <strain evidence="3">FP-58527</strain>
    </source>
</reference>
<feature type="chain" id="PRO_5004563140" evidence="1">
    <location>
        <begin position="24"/>
        <end position="112"/>
    </location>
</feature>
<dbReference type="InParanoid" id="S8EML7"/>
<dbReference type="Proteomes" id="UP000015241">
    <property type="component" value="Unassembled WGS sequence"/>
</dbReference>
<keyword evidence="3" id="KW-1185">Reference proteome</keyword>
<evidence type="ECO:0000313" key="2">
    <source>
        <dbReference type="EMBL" id="EPT04574.1"/>
    </source>
</evidence>
<name>S8EML7_FOMSC</name>
<proteinExistence type="predicted"/>
<accession>S8EML7</accession>
<keyword evidence="1" id="KW-0732">Signal</keyword>
<dbReference type="HOGENOM" id="CLU_2145910_0_0_1"/>
<feature type="signal peptide" evidence="1">
    <location>
        <begin position="1"/>
        <end position="23"/>
    </location>
</feature>
<dbReference type="EMBL" id="KE504126">
    <property type="protein sequence ID" value="EPT04574.1"/>
    <property type="molecule type" value="Genomic_DNA"/>
</dbReference>
<gene>
    <name evidence="2" type="ORF">FOMPIDRAFT_82138</name>
</gene>
<sequence>MVAKHASLRHIALAACVAGGVYAAPRATPTSQWNCPTAYTSTYTETLSIIAPTTTGPFTTETDTITGWLWPWVTATETITDAQGNVYPYVFTYSNYDDFPPYPTDCSYWQQT</sequence>
<evidence type="ECO:0000313" key="3">
    <source>
        <dbReference type="Proteomes" id="UP000015241"/>
    </source>
</evidence>